<proteinExistence type="predicted"/>
<keyword evidence="3" id="KW-0460">Magnesium</keyword>
<evidence type="ECO:0000313" key="6">
    <source>
        <dbReference type="Proteomes" id="UP000298693"/>
    </source>
</evidence>
<reference evidence="5 6" key="1">
    <citation type="submission" date="2018-09" db="EMBL/GenBank/DDBJ databases">
        <title>Whole genome based analysis of evolution and adaptive divergence in Indian and Brazilian strains of Azospirillum brasilense.</title>
        <authorList>
            <person name="Singh C."/>
            <person name="Tripathi A.K."/>
        </authorList>
    </citation>
    <scope>NUCLEOTIDE SEQUENCE [LARGE SCALE GENOMIC DNA]</scope>
    <source>
        <strain evidence="5 6">MTCC4039</strain>
        <plasmid evidence="5 6">p5</plasmid>
    </source>
</reference>
<name>A0A4D8RT57_AZOBR</name>
<organism evidence="5 6">
    <name type="scientific">Azospirillum brasilense</name>
    <dbReference type="NCBI Taxonomy" id="192"/>
    <lineage>
        <taxon>Bacteria</taxon>
        <taxon>Pseudomonadati</taxon>
        <taxon>Pseudomonadota</taxon>
        <taxon>Alphaproteobacteria</taxon>
        <taxon>Rhodospirillales</taxon>
        <taxon>Azospirillaceae</taxon>
        <taxon>Azospirillum</taxon>
    </lineage>
</organism>
<keyword evidence="1" id="KW-0808">Transferase</keyword>
<keyword evidence="2" id="KW-0548">Nucleotidyltransferase</keyword>
<geneLocation type="plasmid" evidence="5">
    <name>p5</name>
</geneLocation>
<dbReference type="InterPro" id="IPR025877">
    <property type="entry name" value="MobA-like_NTP_Trfase"/>
</dbReference>
<dbReference type="EMBL" id="CP032350">
    <property type="protein sequence ID" value="QCO19912.1"/>
    <property type="molecule type" value="Genomic_DNA"/>
</dbReference>
<accession>A0A4D8RT57</accession>
<dbReference type="GO" id="GO:0016779">
    <property type="term" value="F:nucleotidyltransferase activity"/>
    <property type="evidence" value="ECO:0007669"/>
    <property type="project" value="UniProtKB-KW"/>
</dbReference>
<dbReference type="PANTHER" id="PTHR43584:SF8">
    <property type="entry name" value="N-ACETYLMURAMATE ALPHA-1-PHOSPHATE URIDYLYLTRANSFERASE"/>
    <property type="match status" value="1"/>
</dbReference>
<evidence type="ECO:0000256" key="3">
    <source>
        <dbReference type="ARBA" id="ARBA00022842"/>
    </source>
</evidence>
<evidence type="ECO:0000256" key="2">
    <source>
        <dbReference type="ARBA" id="ARBA00022695"/>
    </source>
</evidence>
<protein>
    <recommendedName>
        <fullName evidence="4">MobA-like NTP transferase domain-containing protein</fullName>
    </recommendedName>
</protein>
<evidence type="ECO:0000259" key="4">
    <source>
        <dbReference type="Pfam" id="PF12804"/>
    </source>
</evidence>
<gene>
    <name evidence="5" type="ORF">D3869_32220</name>
</gene>
<dbReference type="Gene3D" id="3.90.550.10">
    <property type="entry name" value="Spore Coat Polysaccharide Biosynthesis Protein SpsA, Chain A"/>
    <property type="match status" value="2"/>
</dbReference>
<evidence type="ECO:0000256" key="1">
    <source>
        <dbReference type="ARBA" id="ARBA00022679"/>
    </source>
</evidence>
<dbReference type="InterPro" id="IPR029044">
    <property type="entry name" value="Nucleotide-diphossugar_trans"/>
</dbReference>
<dbReference type="Pfam" id="PF12804">
    <property type="entry name" value="NTP_transf_3"/>
    <property type="match status" value="1"/>
</dbReference>
<dbReference type="Proteomes" id="UP000298693">
    <property type="component" value="Plasmid p5"/>
</dbReference>
<dbReference type="PANTHER" id="PTHR43584">
    <property type="entry name" value="NUCLEOTIDYL TRANSFERASE"/>
    <property type="match status" value="1"/>
</dbReference>
<evidence type="ECO:0000313" key="5">
    <source>
        <dbReference type="EMBL" id="QCO19912.1"/>
    </source>
</evidence>
<dbReference type="CDD" id="cd04183">
    <property type="entry name" value="GT2_BcE_like"/>
    <property type="match status" value="1"/>
</dbReference>
<dbReference type="SUPFAM" id="SSF53448">
    <property type="entry name" value="Nucleotide-diphospho-sugar transferases"/>
    <property type="match status" value="2"/>
</dbReference>
<dbReference type="RefSeq" id="WP_137143702.1">
    <property type="nucleotide sequence ID" value="NZ_CP032350.1"/>
</dbReference>
<keyword evidence="5" id="KW-0614">Plasmid</keyword>
<feature type="domain" description="MobA-like NTP transferase" evidence="4">
    <location>
        <begin position="8"/>
        <end position="143"/>
    </location>
</feature>
<dbReference type="InterPro" id="IPR050065">
    <property type="entry name" value="GlmU-like"/>
</dbReference>
<sequence length="540" mass="59944">MQIVIPMSGFGERFRRAGYTVPKPLIEVDGKPIIEHVVGLFPGATSVLFIVNRDHLDEPAYRLRETLERIAPSGRILPIDPHKLGPINAVLQVADAIDMDAPTIVNYCDFTCLWDFDAFQAHARETGCDGSVIGYTGFHPHMLGSTNYAYVRSEGIWARDIQEKKPFTDRPMDEFASSGTYYFRTGAVMRECFEETMRRGLMVNGEYYVSMAYKPLLDAGRPVTVFPVEHFMQWGTPQDLQEYRWFSDAFRRQGTPEAAIAPRHAGTVMVPMAGAGSRFAARGYTLPKPLVPVSGRPMVEQAVRDLPDADRRLFVLRRDMPGAEACADALRSAFGNAEITMIDALTDGQARTCLLGLDGVDLDRPLTIGACDNGVLYDAAAFSALMDDPETDVIVWGARGYPGALRAPQMYGWIDAEDGRVRNVSVKVPLDDPSRDPVIVGTFTFKRAGDFRRAAERMIAADRRVNGEFYVDSCINDAVEMGLSVRLLEVHSYLCWGTPDDLETYAYWQAAFHKWANHPYRLEADPDVADAGVSGRPASA</sequence>
<dbReference type="AlphaFoldDB" id="A0A4D8RT57"/>